<feature type="compositionally biased region" description="Polar residues" evidence="10">
    <location>
        <begin position="677"/>
        <end position="697"/>
    </location>
</feature>
<feature type="compositionally biased region" description="Polar residues" evidence="10">
    <location>
        <begin position="42"/>
        <end position="53"/>
    </location>
</feature>
<dbReference type="GO" id="GO:0000978">
    <property type="term" value="F:RNA polymerase II cis-regulatory region sequence-specific DNA binding"/>
    <property type="evidence" value="ECO:0007669"/>
    <property type="project" value="TreeGrafter"/>
</dbReference>
<dbReference type="PROSITE" id="PS50114">
    <property type="entry name" value="GATA_ZN_FINGER_2"/>
    <property type="match status" value="1"/>
</dbReference>
<feature type="region of interest" description="Disordered" evidence="10">
    <location>
        <begin position="748"/>
        <end position="965"/>
    </location>
</feature>
<evidence type="ECO:0000256" key="5">
    <source>
        <dbReference type="ARBA" id="ARBA00023015"/>
    </source>
</evidence>
<reference evidence="12" key="1">
    <citation type="submission" date="2011-10" db="EMBL/GenBank/DDBJ databases">
        <title>The Genome Sequence of Fusarium oxysporum HDV247.</title>
        <authorList>
            <consortium name="The Broad Institute Genome Sequencing Platform"/>
            <person name="Ma L.-J."/>
            <person name="Gale L.R."/>
            <person name="Schwartz D.C."/>
            <person name="Zhou S."/>
            <person name="Corby-Kistler H."/>
            <person name="Young S.K."/>
            <person name="Zeng Q."/>
            <person name="Gargeya S."/>
            <person name="Fitzgerald M."/>
            <person name="Haas B."/>
            <person name="Abouelleil A."/>
            <person name="Alvarado L."/>
            <person name="Arachchi H.M."/>
            <person name="Berlin A."/>
            <person name="Brown A."/>
            <person name="Chapman S.B."/>
            <person name="Chen Z."/>
            <person name="Dunbar C."/>
            <person name="Freedman E."/>
            <person name="Gearin G."/>
            <person name="Goldberg J."/>
            <person name="Griggs A."/>
            <person name="Gujja S."/>
            <person name="Heiman D."/>
            <person name="Howarth C."/>
            <person name="Larson L."/>
            <person name="Lui A."/>
            <person name="MacDonald P.J.P."/>
            <person name="Montmayeur A."/>
            <person name="Murphy C."/>
            <person name="Neiman D."/>
            <person name="Pearson M."/>
            <person name="Priest M."/>
            <person name="Roberts A."/>
            <person name="Saif S."/>
            <person name="Shea T."/>
            <person name="Shenoy N."/>
            <person name="Sisk P."/>
            <person name="Stolte C."/>
            <person name="Sykes S."/>
            <person name="Wortman J."/>
            <person name="Nusbaum C."/>
            <person name="Birren B."/>
        </authorList>
    </citation>
    <scope>NUCLEOTIDE SEQUENCE [LARGE SCALE GENOMIC DNA]</scope>
    <source>
        <strain evidence="12">HDV247</strain>
    </source>
</reference>
<protein>
    <submittedName>
        <fullName evidence="12">Nitrogen regulatory protein areA</fullName>
    </submittedName>
</protein>
<feature type="region of interest" description="Disordered" evidence="10">
    <location>
        <begin position="146"/>
        <end position="187"/>
    </location>
</feature>
<organism evidence="12">
    <name type="scientific">Fusarium oxysporum f. sp. pisi HDV247</name>
    <dbReference type="NCBI Taxonomy" id="1080344"/>
    <lineage>
        <taxon>Eukaryota</taxon>
        <taxon>Fungi</taxon>
        <taxon>Dikarya</taxon>
        <taxon>Ascomycota</taxon>
        <taxon>Pezizomycotina</taxon>
        <taxon>Sordariomycetes</taxon>
        <taxon>Hypocreomycetidae</taxon>
        <taxon>Hypocreales</taxon>
        <taxon>Nectriaceae</taxon>
        <taxon>Fusarium</taxon>
        <taxon>Fusarium oxysporum species complex</taxon>
    </lineage>
</organism>
<dbReference type="GO" id="GO:0000122">
    <property type="term" value="P:negative regulation of transcription by RNA polymerase II"/>
    <property type="evidence" value="ECO:0007669"/>
    <property type="project" value="TreeGrafter"/>
</dbReference>
<feature type="compositionally biased region" description="Polar residues" evidence="10">
    <location>
        <begin position="603"/>
        <end position="612"/>
    </location>
</feature>
<feature type="compositionally biased region" description="Low complexity" evidence="10">
    <location>
        <begin position="898"/>
        <end position="934"/>
    </location>
</feature>
<dbReference type="GO" id="GO:0042128">
    <property type="term" value="P:nitrate assimilation"/>
    <property type="evidence" value="ECO:0007669"/>
    <property type="project" value="UniProtKB-KW"/>
</dbReference>
<accession>W9PM65</accession>
<dbReference type="Proteomes" id="UP000030751">
    <property type="component" value="Unassembled WGS sequence"/>
</dbReference>
<feature type="region of interest" description="Disordered" evidence="10">
    <location>
        <begin position="593"/>
        <end position="697"/>
    </location>
</feature>
<keyword evidence="5" id="KW-0805">Transcription regulation</keyword>
<name>W9PM65_FUSOX</name>
<dbReference type="SMART" id="SM00401">
    <property type="entry name" value="ZnF_GATA"/>
    <property type="match status" value="1"/>
</dbReference>
<dbReference type="AlphaFoldDB" id="W9PM65"/>
<dbReference type="Pfam" id="PF08550">
    <property type="entry name" value="GATA_AreA"/>
    <property type="match status" value="1"/>
</dbReference>
<dbReference type="GO" id="GO:0005634">
    <property type="term" value="C:nucleus"/>
    <property type="evidence" value="ECO:0007669"/>
    <property type="project" value="UniProtKB-SubCell"/>
</dbReference>
<keyword evidence="8" id="KW-0539">Nucleus</keyword>
<dbReference type="InterPro" id="IPR013860">
    <property type="entry name" value="AreA_GATA"/>
</dbReference>
<dbReference type="PROSITE" id="PS00344">
    <property type="entry name" value="GATA_ZN_FINGER_1"/>
    <property type="match status" value="1"/>
</dbReference>
<dbReference type="EMBL" id="JH650973">
    <property type="protein sequence ID" value="EXA40845.1"/>
    <property type="molecule type" value="Genomic_DNA"/>
</dbReference>
<proteinExistence type="predicted"/>
<sequence length="977" mass="104144">MSTSVSIATSSPVLTMNPTITEHDFRFPRRPSAWPGAAIHNAPTQRSGNSNRIPNPRDASASFKEHKTDMATTYSLARQGLGGSALFPFLQNGLADSDRSIDRMQQDDPLATQVWKFFARTKHQLPSQHRMENLTWRMMALNIRRHKEEQQQRQDEADARRKKNMDASSRLGRPMMQSSPSGIAQLRKSSENNLAQPDAMNLDDFIFSDNSGSPINFASPEGDKMVDDRSGNSMASAIPIKSRKEPSHQTFVPQSVPVQPVHQATQGSEFNYVNRHLRKTSIDDRRTRKRPANFSPQVPAVNSTAAQNDLDLDSELHDYSLDQPNQAGIPQQSNGGNVPFNLDTFMENDSMVSNGNFQQNFSFSPSTSPMIPHGPFSGMYHNSSVPSASMNNNNSNNNNNNNNNNNDFYSPPASAYPSNVSTPHPVPEQEGFYFGSQDGRAQRPQGFQQSIGSMLSQQFMYGGANGNSGSTMFSAPGTASESMSAYSTAPSSFGHIDPSQVFQNEQAVTSPTIQMPQDNMFSFGADSDDEDNNAFADRNVSMQKDMSSSLDESGAMGWDASLPGQFSTQAARFPGGPTRKQVMIGGTTTDFVDNNGDWESNGLERSQSQSFRGGNLRRQHPKLPRNASTPVHFGGQQNGFEQLAQSMQSSPAGDGNGTMSGFSSVAPSRPSSPPMSKQGSTTNLQTAAGNGNDGNAPTTCTNCFTQTTPLWRRNPEGQPLCNACGLFLKLHGVVRPLSLKTDVIKKRNRGSGTNVPVGGSSTRSKKTASALNSRKNSTLSMSTATANSTKPNSSNPTPKVTTPPATSQPASSKDIDSPVSGTTSGANTAGSTPNSHFAGPGPSSGAVGGKGVVPIAAAPPKTSPGPGASSMSMQRPATASSKRQRRHSKSIGGDVPVSMDIDSPDSTSSIDGPRPFGSSAGLSSLPGGMSASSFNLNQRPSTLGSATGMISMSGGQTSSLIGSSAGPQEWEWLTMSL</sequence>
<dbReference type="Gene3D" id="3.30.50.10">
    <property type="entry name" value="Erythroid Transcription Factor GATA-1, subunit A"/>
    <property type="match status" value="1"/>
</dbReference>
<dbReference type="PRINTS" id="PR00619">
    <property type="entry name" value="GATAZNFINGER"/>
</dbReference>
<dbReference type="PANTHER" id="PTHR10071">
    <property type="entry name" value="TRANSCRIPTION FACTOR GATA FAMILY MEMBER"/>
    <property type="match status" value="1"/>
</dbReference>
<evidence type="ECO:0000256" key="6">
    <source>
        <dbReference type="ARBA" id="ARBA00023063"/>
    </source>
</evidence>
<keyword evidence="4" id="KW-0862">Zinc</keyword>
<feature type="compositionally biased region" description="Low complexity" evidence="10">
    <location>
        <begin position="820"/>
        <end position="845"/>
    </location>
</feature>
<evidence type="ECO:0000256" key="10">
    <source>
        <dbReference type="SAM" id="MobiDB-lite"/>
    </source>
</evidence>
<evidence type="ECO:0000259" key="11">
    <source>
        <dbReference type="PROSITE" id="PS50114"/>
    </source>
</evidence>
<comment type="subcellular location">
    <subcellularLocation>
        <location evidence="1">Nucleus</location>
    </subcellularLocation>
</comment>
<evidence type="ECO:0000256" key="3">
    <source>
        <dbReference type="ARBA" id="ARBA00022771"/>
    </source>
</evidence>
<dbReference type="OrthoDB" id="515401at2759"/>
<keyword evidence="7" id="KW-0804">Transcription</keyword>
<feature type="compositionally biased region" description="Low complexity" evidence="10">
    <location>
        <begin position="660"/>
        <end position="669"/>
    </location>
</feature>
<evidence type="ECO:0000256" key="7">
    <source>
        <dbReference type="ARBA" id="ARBA00023163"/>
    </source>
</evidence>
<gene>
    <name evidence="12" type="ORF">FOVG_09522</name>
</gene>
<feature type="compositionally biased region" description="Polar residues" evidence="10">
    <location>
        <begin position="750"/>
        <end position="811"/>
    </location>
</feature>
<dbReference type="CDD" id="cd00202">
    <property type="entry name" value="ZnF_GATA"/>
    <property type="match status" value="1"/>
</dbReference>
<feature type="compositionally biased region" description="Polar residues" evidence="10">
    <location>
        <begin position="935"/>
        <end position="965"/>
    </location>
</feature>
<feature type="compositionally biased region" description="Polar residues" evidence="10">
    <location>
        <begin position="380"/>
        <end position="390"/>
    </location>
</feature>
<dbReference type="GO" id="GO:0000981">
    <property type="term" value="F:DNA-binding transcription factor activity, RNA polymerase II-specific"/>
    <property type="evidence" value="ECO:0007669"/>
    <property type="project" value="TreeGrafter"/>
</dbReference>
<evidence type="ECO:0000313" key="12">
    <source>
        <dbReference type="EMBL" id="EXA40845.1"/>
    </source>
</evidence>
<feature type="compositionally biased region" description="Basic and acidic residues" evidence="10">
    <location>
        <begin position="146"/>
        <end position="159"/>
    </location>
</feature>
<evidence type="ECO:0000256" key="2">
    <source>
        <dbReference type="ARBA" id="ARBA00022723"/>
    </source>
</evidence>
<dbReference type="FunFam" id="3.30.50.10:FF:000007">
    <property type="entry name" value="Nitrogen regulatory AreA, N-terminal"/>
    <property type="match status" value="1"/>
</dbReference>
<evidence type="ECO:0000256" key="9">
    <source>
        <dbReference type="PROSITE-ProRule" id="PRU00094"/>
    </source>
</evidence>
<feature type="compositionally biased region" description="Polar residues" evidence="10">
    <location>
        <begin position="869"/>
        <end position="881"/>
    </location>
</feature>
<reference evidence="12" key="2">
    <citation type="submission" date="2012-05" db="EMBL/GenBank/DDBJ databases">
        <title>Annotation of the Genome Sequence of Fusarium oxysporum HDV247.</title>
        <authorList>
            <consortium name="The Broad Institute Genomics Platform"/>
            <person name="Ma L.-J."/>
            <person name="Corby-Kistler H."/>
            <person name="Broz K."/>
            <person name="Gale L.R."/>
            <person name="Jonkers W."/>
            <person name="O'Donnell K."/>
            <person name="Ploetz R."/>
            <person name="Steinberg C."/>
            <person name="Schwartz D.C."/>
            <person name="VanEtten H."/>
            <person name="Zhou S."/>
            <person name="Young S.K."/>
            <person name="Zeng Q."/>
            <person name="Gargeya S."/>
            <person name="Fitzgerald M."/>
            <person name="Abouelleil A."/>
            <person name="Alvarado L."/>
            <person name="Chapman S.B."/>
            <person name="Gainer-Dewar J."/>
            <person name="Goldberg J."/>
            <person name="Griggs A."/>
            <person name="Gujja S."/>
            <person name="Hansen M."/>
            <person name="Howarth C."/>
            <person name="Imamovic A."/>
            <person name="Ireland A."/>
            <person name="Larimer J."/>
            <person name="McCowan C."/>
            <person name="Murphy C."/>
            <person name="Pearson M."/>
            <person name="Poon T.W."/>
            <person name="Priest M."/>
            <person name="Roberts A."/>
            <person name="Saif S."/>
            <person name="Shea T."/>
            <person name="Sykes S."/>
            <person name="Wortman J."/>
            <person name="Nusbaum C."/>
            <person name="Birren B."/>
        </authorList>
    </citation>
    <scope>NUCLEOTIDE SEQUENCE</scope>
    <source>
        <strain evidence="12">HDV247</strain>
    </source>
</reference>
<keyword evidence="2" id="KW-0479">Metal-binding</keyword>
<feature type="compositionally biased region" description="Polar residues" evidence="10">
    <location>
        <begin position="638"/>
        <end position="651"/>
    </location>
</feature>
<feature type="region of interest" description="Disordered" evidence="10">
    <location>
        <begin position="35"/>
        <end position="60"/>
    </location>
</feature>
<dbReference type="InterPro" id="IPR000679">
    <property type="entry name" value="Znf_GATA"/>
</dbReference>
<evidence type="ECO:0000256" key="1">
    <source>
        <dbReference type="ARBA" id="ARBA00004123"/>
    </source>
</evidence>
<dbReference type="Pfam" id="PF00320">
    <property type="entry name" value="GATA"/>
    <property type="match status" value="1"/>
</dbReference>
<feature type="compositionally biased region" description="Low complexity" evidence="10">
    <location>
        <begin position="391"/>
        <end position="406"/>
    </location>
</feature>
<keyword evidence="6" id="KW-0534">Nitrate assimilation</keyword>
<dbReference type="InterPro" id="IPR039355">
    <property type="entry name" value="Transcription_factor_GATA"/>
</dbReference>
<evidence type="ECO:0000256" key="4">
    <source>
        <dbReference type="ARBA" id="ARBA00022833"/>
    </source>
</evidence>
<dbReference type="GO" id="GO:0045944">
    <property type="term" value="P:positive regulation of transcription by RNA polymerase II"/>
    <property type="evidence" value="ECO:0007669"/>
    <property type="project" value="TreeGrafter"/>
</dbReference>
<feature type="domain" description="GATA-type" evidence="11">
    <location>
        <begin position="694"/>
        <end position="747"/>
    </location>
</feature>
<dbReference type="InterPro" id="IPR013088">
    <property type="entry name" value="Znf_NHR/GATA"/>
</dbReference>
<dbReference type="SUPFAM" id="SSF57716">
    <property type="entry name" value="Glucocorticoid receptor-like (DNA-binding domain)"/>
    <property type="match status" value="1"/>
</dbReference>
<feature type="region of interest" description="Disordered" evidence="10">
    <location>
        <begin position="374"/>
        <end position="446"/>
    </location>
</feature>
<dbReference type="GO" id="GO:0008270">
    <property type="term" value="F:zinc ion binding"/>
    <property type="evidence" value="ECO:0007669"/>
    <property type="project" value="UniProtKB-KW"/>
</dbReference>
<keyword evidence="3 9" id="KW-0863">Zinc-finger</keyword>
<evidence type="ECO:0000256" key="8">
    <source>
        <dbReference type="ARBA" id="ARBA00023242"/>
    </source>
</evidence>
<dbReference type="PANTHER" id="PTHR10071:SF281">
    <property type="entry name" value="BOX A-BINDING FACTOR-RELATED"/>
    <property type="match status" value="1"/>
</dbReference>